<dbReference type="PANTHER" id="PTHR35564:SF3">
    <property type="entry name" value="TYPE VI SECRETION SYSTEM BASEPLATE SUBUNIT TSSG"/>
    <property type="match status" value="1"/>
</dbReference>
<keyword evidence="2" id="KW-1185">Reference proteome</keyword>
<evidence type="ECO:0000313" key="1">
    <source>
        <dbReference type="EMBL" id="MDQ0509448.1"/>
    </source>
</evidence>
<dbReference type="Proteomes" id="UP001235094">
    <property type="component" value="Unassembled WGS sequence"/>
</dbReference>
<name>A0ABU0LL98_9HYPH</name>
<sequence>MAAAARHGAAAVTRPETMPGATIDQMALDALEPQRAAFFALALHFERLFPDAPPLGATGDPTCERVRFGAHPSLGYPPGEVEALTWNPEAGHALMQVNFLGLYGPSSPLPATYTERVIGSDGAAGALGLFLDLFNHRLTGLLVRIWKQQRHHLRYSAGGGDAISQAVAALIGLLPSGGSLHRPSLLPFAGLLSCYSLSASIIASVISHCTGLPVRIDEFIPRTVTLPPDKRSRLGDAPPELGGDFIAGSEVVDHTGMFRVVIGPLDQTAFRTVLPDQPAFAAVVELVQLSLRDPLAFDIRLELEPGALPAFVLGDARLGWDSWAAPAPAQAGHADFAGDKRMATI</sequence>
<comment type="caution">
    <text evidence="1">The sequence shown here is derived from an EMBL/GenBank/DDBJ whole genome shotgun (WGS) entry which is preliminary data.</text>
</comment>
<dbReference type="RefSeq" id="WP_306888133.1">
    <property type="nucleotide sequence ID" value="NZ_JAUSVR010000001.1"/>
</dbReference>
<proteinExistence type="predicted"/>
<dbReference type="InterPro" id="IPR010732">
    <property type="entry name" value="T6SS_TssG-like"/>
</dbReference>
<dbReference type="Pfam" id="PF06996">
    <property type="entry name" value="T6SS_TssG"/>
    <property type="match status" value="1"/>
</dbReference>
<evidence type="ECO:0000313" key="2">
    <source>
        <dbReference type="Proteomes" id="UP001235094"/>
    </source>
</evidence>
<dbReference type="NCBIfam" id="TIGR03347">
    <property type="entry name" value="VI_chp_1"/>
    <property type="match status" value="1"/>
</dbReference>
<gene>
    <name evidence="1" type="ORF">QOZ99_000325</name>
</gene>
<protein>
    <submittedName>
        <fullName evidence="1">Type VI secretion system protein ImpH</fullName>
    </submittedName>
</protein>
<organism evidence="1 2">
    <name type="scientific">Ancylobacter amanitiformis</name>
    <dbReference type="NCBI Taxonomy" id="217069"/>
    <lineage>
        <taxon>Bacteria</taxon>
        <taxon>Pseudomonadati</taxon>
        <taxon>Pseudomonadota</taxon>
        <taxon>Alphaproteobacteria</taxon>
        <taxon>Hyphomicrobiales</taxon>
        <taxon>Xanthobacteraceae</taxon>
        <taxon>Ancylobacter</taxon>
    </lineage>
</organism>
<accession>A0ABU0LL98</accession>
<dbReference type="EMBL" id="JAUSVR010000001">
    <property type="protein sequence ID" value="MDQ0509448.1"/>
    <property type="molecule type" value="Genomic_DNA"/>
</dbReference>
<reference evidence="1 2" key="1">
    <citation type="submission" date="2023-07" db="EMBL/GenBank/DDBJ databases">
        <title>Genomic Encyclopedia of Type Strains, Phase IV (KMG-IV): sequencing the most valuable type-strain genomes for metagenomic binning, comparative biology and taxonomic classification.</title>
        <authorList>
            <person name="Goeker M."/>
        </authorList>
    </citation>
    <scope>NUCLEOTIDE SEQUENCE [LARGE SCALE GENOMIC DNA]</scope>
    <source>
        <strain evidence="1 2">DSM 15561</strain>
    </source>
</reference>
<dbReference type="PANTHER" id="PTHR35564">
    <property type="match status" value="1"/>
</dbReference>